<evidence type="ECO:0000313" key="1">
    <source>
        <dbReference type="EMBL" id="KAK6935085.1"/>
    </source>
</evidence>
<dbReference type="EMBL" id="JBAMMX010000008">
    <property type="protein sequence ID" value="KAK6935085.1"/>
    <property type="molecule type" value="Genomic_DNA"/>
</dbReference>
<accession>A0AAN8ZI21</accession>
<dbReference type="InterPro" id="IPR045330">
    <property type="entry name" value="TRM3/TARBP1"/>
</dbReference>
<proteinExistence type="predicted"/>
<protein>
    <submittedName>
        <fullName evidence="1">Uncharacterized protein</fullName>
    </submittedName>
</protein>
<reference evidence="1 2" key="1">
    <citation type="submission" date="2023-12" db="EMBL/GenBank/DDBJ databases">
        <title>A high-quality genome assembly for Dillenia turbinata (Dilleniales).</title>
        <authorList>
            <person name="Chanderbali A."/>
        </authorList>
    </citation>
    <scope>NUCLEOTIDE SEQUENCE [LARGE SCALE GENOMIC DNA]</scope>
    <source>
        <strain evidence="1">LSX21</strain>
        <tissue evidence="1">Leaf</tissue>
    </source>
</reference>
<dbReference type="PANTHER" id="PTHR12029:SF11">
    <property type="entry name" value="METHYLTRANSFERASE TARBP1-RELATED"/>
    <property type="match status" value="1"/>
</dbReference>
<name>A0AAN8ZI21_9MAGN</name>
<dbReference type="Proteomes" id="UP001370490">
    <property type="component" value="Unassembled WGS sequence"/>
</dbReference>
<sequence length="1453" mass="163720">MRLIVSNEIFCTGNSRDALQLFIWKCFIPLMKMLHGHDREILNQIEESFFDAVIVTNNWMVVEETMVPFFLRLVGLSVGILQSDKSSIYQWSKVIAFPGLNDQTYDSVMDKESVMFSSGAFPLSMTCHALTSILDAALQSIQTLQSTSTSIMANGCCYAEKFVGNFIWDLCNISIYMLSQTLEHRFHAISTLLPVIFKAFVSHGSFVVVLNGQKCSLSRTTLFTKIWKCCRHLFSLGPIERRDAYSLLSLCFSNFSCIKGFQGVTDDGVEGFDMTAEKEFWDELRKGLVDKEGLLRKQSLHILKASLEIIGGTQNGTGVLEKQSHQKTKVPRGMTKRDVWADKEAKSLGVGKVYSPVDPSLDGRQRWEAFVLLYEMLEEYGTHLVEAAWDHQMTLLLQFSFPHDKFASCEVNNVQTKASGSMFDWFAVLWERGLCHDNPQVRCLIMQSFLGIDWSTQGSDANLVPESFILGPFMRALNDPVHHKEFGVKGLYSSRTIEGAANFVRQYCSCRDTRKGIPFLSKIASVAKEESFGRAGLMSLATCVAFAACGVKIEADGNRVNNTLTDFDEVETAVESTYCHDMTNLLEILRFMIESSKQHFNPKYRLQVCEKVLDASAMVVCSSDVPLVTLLNFVSTIPEEFTGFGGLLRLKLQEWLLGHCNTHAHADTCNTQEKFLKSLYDFPKRFISYTYLGDAFVTCDDEDLDAWVMEAKKWARTCFLVIKEAHQYEPILKFIQNHGTEMCKGENHVGWIPMKFLVLVLSLVQELQMMQDKTTDCCTQIGTSSSYSIVDGLSMPDASIIVEKFGNSFMVILEELISFSDLSCSIFWSNDVMEDESLPSSVRGKLGGPTQRWLPASTTTAVLQAITSVRVVAYISSWYAQFKRDGLLSQTFKFLWGLSWKIISTPWSGSETQMKAEVCSAAYEALAPALKASLSDVSPSVLDIIRENKEHSPFTFEEKRMFDCVVHNFIQNINSLLLLGALTRSRRAVLMNWKWMCLESLLSTPFKVLKSGYHLENTIFFSDATLRCVFDDLVESLENAGEGSVLPILRSVRLLLELLSSRRLCTVAFSPAASSDDVGTQMMWKLVRSAWLLHVSCNKRRVAPIAALLSSVLHSSVFGLESMHKIGNLPGPLKWMPFTSLEQRTVVGIGGIHFTGATGLFLGPGQNCLFVYGVFIQNILEEGKKSPRTIRLAALHLTGLWLSNPKTVKHYIKELKLLSLHGSGILFTYFDSVPVAFDEDFEAELSDNHDARNEVSLLAKSPDPELTEDLSYGCFVAVEYCMEFINTELYARVSVAVLFYKLADLAELKASTNGNEEFLAATESGKLFLLELLDSAVVNDKDLAKELYKKHSAIHRRKVRVWQIICILSRFTEEDIVPQITSSLHICLYRNNLPSVRQYLETFAVQIYLKFPHLVGEQLVPIFQDYDMRPQVCLFQTLLFLEMALSLKTHRLQ</sequence>
<gene>
    <name evidence="1" type="ORF">RJ641_035240</name>
</gene>
<evidence type="ECO:0000313" key="2">
    <source>
        <dbReference type="Proteomes" id="UP001370490"/>
    </source>
</evidence>
<keyword evidence="2" id="KW-1185">Reference proteome</keyword>
<dbReference type="GO" id="GO:0030488">
    <property type="term" value="P:tRNA methylation"/>
    <property type="evidence" value="ECO:0007669"/>
    <property type="project" value="TreeGrafter"/>
</dbReference>
<dbReference type="GO" id="GO:0016423">
    <property type="term" value="F:tRNA (guanine) methyltransferase activity"/>
    <property type="evidence" value="ECO:0007669"/>
    <property type="project" value="TreeGrafter"/>
</dbReference>
<comment type="caution">
    <text evidence="1">The sequence shown here is derived from an EMBL/GenBank/DDBJ whole genome shotgun (WGS) entry which is preliminary data.</text>
</comment>
<organism evidence="1 2">
    <name type="scientific">Dillenia turbinata</name>
    <dbReference type="NCBI Taxonomy" id="194707"/>
    <lineage>
        <taxon>Eukaryota</taxon>
        <taxon>Viridiplantae</taxon>
        <taxon>Streptophyta</taxon>
        <taxon>Embryophyta</taxon>
        <taxon>Tracheophyta</taxon>
        <taxon>Spermatophyta</taxon>
        <taxon>Magnoliopsida</taxon>
        <taxon>eudicotyledons</taxon>
        <taxon>Gunneridae</taxon>
        <taxon>Pentapetalae</taxon>
        <taxon>Dilleniales</taxon>
        <taxon>Dilleniaceae</taxon>
        <taxon>Dillenia</taxon>
    </lineage>
</organism>
<dbReference type="PANTHER" id="PTHR12029">
    <property type="entry name" value="RNA METHYLTRANSFERASE"/>
    <property type="match status" value="1"/>
</dbReference>
<feature type="non-terminal residue" evidence="1">
    <location>
        <position position="1453"/>
    </location>
</feature>